<name>A0ABN1YXY4_9MICO</name>
<gene>
    <name evidence="2" type="ORF">GCM10009640_19540</name>
</gene>
<proteinExistence type="predicted"/>
<dbReference type="EMBL" id="BAAAKK010000005">
    <property type="protein sequence ID" value="GAA1424079.1"/>
    <property type="molecule type" value="Genomic_DNA"/>
</dbReference>
<keyword evidence="3" id="KW-1185">Reference proteome</keyword>
<evidence type="ECO:0000256" key="1">
    <source>
        <dbReference type="SAM" id="MobiDB-lite"/>
    </source>
</evidence>
<feature type="compositionally biased region" description="Basic and acidic residues" evidence="1">
    <location>
        <begin position="71"/>
        <end position="84"/>
    </location>
</feature>
<protein>
    <submittedName>
        <fullName evidence="2">Uncharacterized protein</fullName>
    </submittedName>
</protein>
<dbReference type="RefSeq" id="WP_343919892.1">
    <property type="nucleotide sequence ID" value="NZ_BAAAKK010000005.1"/>
</dbReference>
<sequence>MAVHRNRRLEDWIELASAAVERARRSLGDAEVARRTEASVSDEDYETTVRVLRTLGRDLQATTTDFSALDARLRGGSHGEHAPHVPEAPEDVADAPSPEGADATDPAGSAEASAQPLAPGEQPALDGLSPSEYAALRPAELAKRLARLRNPILPHPRHGRAK</sequence>
<evidence type="ECO:0000313" key="2">
    <source>
        <dbReference type="EMBL" id="GAA1424079.1"/>
    </source>
</evidence>
<reference evidence="2 3" key="1">
    <citation type="journal article" date="2019" name="Int. J. Syst. Evol. Microbiol.">
        <title>The Global Catalogue of Microorganisms (GCM) 10K type strain sequencing project: providing services to taxonomists for standard genome sequencing and annotation.</title>
        <authorList>
            <consortium name="The Broad Institute Genomics Platform"/>
            <consortium name="The Broad Institute Genome Sequencing Center for Infectious Disease"/>
            <person name="Wu L."/>
            <person name="Ma J."/>
        </authorList>
    </citation>
    <scope>NUCLEOTIDE SEQUENCE [LARGE SCALE GENOMIC DNA]</scope>
    <source>
        <strain evidence="2 3">JCM 12398</strain>
    </source>
</reference>
<dbReference type="Proteomes" id="UP001501266">
    <property type="component" value="Unassembled WGS sequence"/>
</dbReference>
<comment type="caution">
    <text evidence="2">The sequence shown here is derived from an EMBL/GenBank/DDBJ whole genome shotgun (WGS) entry which is preliminary data.</text>
</comment>
<feature type="region of interest" description="Disordered" evidence="1">
    <location>
        <begin position="70"/>
        <end position="131"/>
    </location>
</feature>
<accession>A0ABN1YXY4</accession>
<evidence type="ECO:0000313" key="3">
    <source>
        <dbReference type="Proteomes" id="UP001501266"/>
    </source>
</evidence>
<organism evidence="2 3">
    <name type="scientific">Agrococcus citreus</name>
    <dbReference type="NCBI Taxonomy" id="84643"/>
    <lineage>
        <taxon>Bacteria</taxon>
        <taxon>Bacillati</taxon>
        <taxon>Actinomycetota</taxon>
        <taxon>Actinomycetes</taxon>
        <taxon>Micrococcales</taxon>
        <taxon>Microbacteriaceae</taxon>
        <taxon>Agrococcus</taxon>
    </lineage>
</organism>